<dbReference type="RefSeq" id="WP_273581302.1">
    <property type="nucleotide sequence ID" value="NZ_JAQRFO010000076.1"/>
</dbReference>
<proteinExistence type="predicted"/>
<sequence>MASLTKSNGIAQIRCRFTPGGRATPFCYEIRILGKWELTNHSFVQWVVGEYRERSHGQ</sequence>
<gene>
    <name evidence="1" type="ORF">PSI22_20190</name>
</gene>
<evidence type="ECO:0000313" key="2">
    <source>
        <dbReference type="Proteomes" id="UP001214757"/>
    </source>
</evidence>
<dbReference type="Proteomes" id="UP001214757">
    <property type="component" value="Unassembled WGS sequence"/>
</dbReference>
<reference evidence="1 2" key="1">
    <citation type="submission" date="2023-02" db="EMBL/GenBank/DDBJ databases">
        <title>Entomopathogenic bacteria.</title>
        <authorList>
            <person name="Machado R.A."/>
        </authorList>
    </citation>
    <scope>NUCLEOTIDE SEQUENCE [LARGE SCALE GENOMIC DNA]</scope>
    <source>
        <strain evidence="1 2">XENO-7</strain>
    </source>
</reference>
<name>A0ABT5MA82_9GAMM</name>
<organism evidence="1 2">
    <name type="scientific">Xenorhabdus aichiensis</name>
    <dbReference type="NCBI Taxonomy" id="3025874"/>
    <lineage>
        <taxon>Bacteria</taxon>
        <taxon>Pseudomonadati</taxon>
        <taxon>Pseudomonadota</taxon>
        <taxon>Gammaproteobacteria</taxon>
        <taxon>Enterobacterales</taxon>
        <taxon>Morganellaceae</taxon>
        <taxon>Xenorhabdus</taxon>
    </lineage>
</organism>
<keyword evidence="2" id="KW-1185">Reference proteome</keyword>
<protein>
    <submittedName>
        <fullName evidence="1">Uncharacterized protein</fullName>
    </submittedName>
</protein>
<dbReference type="EMBL" id="JAQRFO010000076">
    <property type="protein sequence ID" value="MDC9623890.1"/>
    <property type="molecule type" value="Genomic_DNA"/>
</dbReference>
<accession>A0ABT5MA82</accession>
<comment type="caution">
    <text evidence="1">The sequence shown here is derived from an EMBL/GenBank/DDBJ whole genome shotgun (WGS) entry which is preliminary data.</text>
</comment>
<evidence type="ECO:0000313" key="1">
    <source>
        <dbReference type="EMBL" id="MDC9623890.1"/>
    </source>
</evidence>